<dbReference type="EMBL" id="CAMGYJ010000011">
    <property type="protein sequence ID" value="CAI0627895.1"/>
    <property type="molecule type" value="Genomic_DNA"/>
</dbReference>
<evidence type="ECO:0000313" key="2">
    <source>
        <dbReference type="EMBL" id="CAI0627895.1"/>
    </source>
</evidence>
<name>A0AAV0S5X6_9ROSI</name>
<evidence type="ECO:0000313" key="3">
    <source>
        <dbReference type="Proteomes" id="UP001154282"/>
    </source>
</evidence>
<keyword evidence="3" id="KW-1185">Reference proteome</keyword>
<proteinExistence type="inferred from homology"/>
<protein>
    <submittedName>
        <fullName evidence="2">Uncharacterized protein</fullName>
    </submittedName>
</protein>
<reference evidence="2" key="1">
    <citation type="submission" date="2022-08" db="EMBL/GenBank/DDBJ databases">
        <authorList>
            <person name="Gutierrez-Valencia J."/>
        </authorList>
    </citation>
    <scope>NUCLEOTIDE SEQUENCE</scope>
</reference>
<dbReference type="Pfam" id="PF02519">
    <property type="entry name" value="Auxin_inducible"/>
    <property type="match status" value="1"/>
</dbReference>
<dbReference type="InterPro" id="IPR003676">
    <property type="entry name" value="SAUR_fam"/>
</dbReference>
<dbReference type="PANTHER" id="PTHR31374:SF304">
    <property type="entry name" value="OS04G0537100 PROTEIN"/>
    <property type="match status" value="1"/>
</dbReference>
<comment type="caution">
    <text evidence="2">The sequence shown here is derived from an EMBL/GenBank/DDBJ whole genome shotgun (WGS) entry which is preliminary data.</text>
</comment>
<organism evidence="2 3">
    <name type="scientific">Linum tenue</name>
    <dbReference type="NCBI Taxonomy" id="586396"/>
    <lineage>
        <taxon>Eukaryota</taxon>
        <taxon>Viridiplantae</taxon>
        <taxon>Streptophyta</taxon>
        <taxon>Embryophyta</taxon>
        <taxon>Tracheophyta</taxon>
        <taxon>Spermatophyta</taxon>
        <taxon>Magnoliopsida</taxon>
        <taxon>eudicotyledons</taxon>
        <taxon>Gunneridae</taxon>
        <taxon>Pentapetalae</taxon>
        <taxon>rosids</taxon>
        <taxon>fabids</taxon>
        <taxon>Malpighiales</taxon>
        <taxon>Linaceae</taxon>
        <taxon>Linum</taxon>
    </lineage>
</organism>
<dbReference type="Proteomes" id="UP001154282">
    <property type="component" value="Unassembled WGS sequence"/>
</dbReference>
<accession>A0AAV0S5X6</accession>
<dbReference type="GO" id="GO:0009733">
    <property type="term" value="P:response to auxin"/>
    <property type="evidence" value="ECO:0007669"/>
    <property type="project" value="InterPro"/>
</dbReference>
<comment type="similarity">
    <text evidence="1">Belongs to the ARG7 family.</text>
</comment>
<evidence type="ECO:0000256" key="1">
    <source>
        <dbReference type="ARBA" id="ARBA00006974"/>
    </source>
</evidence>
<gene>
    <name evidence="2" type="ORF">LITE_LOCUS51444</name>
</gene>
<sequence>MRKMRGFKLGKRIFRVANWIFGSRRRRNRSLYRRLTSEEGSSSATPITKLVRWGRRLMTSGARSLCWAKSGYLRVEEPLFGKAAAVPKGHLAVYVGGNDAGDFHRVLVPVIYVNHPLFGNLLRDAEEEYGFDQEGGIVIPCPFAEFERVKTRIDAVSGGGGRRQPKLHRLKRSH</sequence>
<dbReference type="AlphaFoldDB" id="A0AAV0S5X6"/>
<dbReference type="PANTHER" id="PTHR31374">
    <property type="entry name" value="AUXIN-INDUCED PROTEIN-LIKE-RELATED"/>
    <property type="match status" value="1"/>
</dbReference>